<evidence type="ECO:0000313" key="2">
    <source>
        <dbReference type="WBParaSite" id="maker-unitig_19818-snap-gene-0.1-mRNA-1"/>
    </source>
</evidence>
<accession>A0A1I8F5B5</accession>
<organism evidence="1 2">
    <name type="scientific">Macrostomum lignano</name>
    <dbReference type="NCBI Taxonomy" id="282301"/>
    <lineage>
        <taxon>Eukaryota</taxon>
        <taxon>Metazoa</taxon>
        <taxon>Spiralia</taxon>
        <taxon>Lophotrochozoa</taxon>
        <taxon>Platyhelminthes</taxon>
        <taxon>Rhabditophora</taxon>
        <taxon>Macrostomorpha</taxon>
        <taxon>Macrostomida</taxon>
        <taxon>Macrostomidae</taxon>
        <taxon>Macrostomum</taxon>
    </lineage>
</organism>
<protein>
    <submittedName>
        <fullName evidence="2">MBD domain-containing protein</fullName>
    </submittedName>
</protein>
<proteinExistence type="predicted"/>
<reference evidence="2" key="1">
    <citation type="submission" date="2016-11" db="UniProtKB">
        <authorList>
            <consortium name="WormBaseParasite"/>
        </authorList>
    </citation>
    <scope>IDENTIFICATION</scope>
</reference>
<dbReference type="Proteomes" id="UP000095280">
    <property type="component" value="Unplaced"/>
</dbReference>
<sequence length="147" mass="16388">AGIHEYSTPKDVHQRRRLMCKQQEVVPVKYGRFWSAEEIASSSMNELNARSDALLAHDSSRGLSVPPKPAVRGTKSFQVYCNVSVKSSHDFLMVLFSIFLTHTHVLRALDHRPGLGPVPAGSARLSCRKFKLKSNDSVPQIEFISVV</sequence>
<evidence type="ECO:0000313" key="1">
    <source>
        <dbReference type="Proteomes" id="UP000095280"/>
    </source>
</evidence>
<name>A0A1I8F5B5_9PLAT</name>
<keyword evidence="1" id="KW-1185">Reference proteome</keyword>
<dbReference type="AlphaFoldDB" id="A0A1I8F5B5"/>
<dbReference type="WBParaSite" id="maker-unitig_19818-snap-gene-0.1-mRNA-1">
    <property type="protein sequence ID" value="maker-unitig_19818-snap-gene-0.1-mRNA-1"/>
    <property type="gene ID" value="maker-unitig_19818-snap-gene-0.1"/>
</dbReference>